<dbReference type="PANTHER" id="PTHR19134">
    <property type="entry name" value="RECEPTOR-TYPE TYROSINE-PROTEIN PHOSPHATASE"/>
    <property type="match status" value="1"/>
</dbReference>
<feature type="compositionally biased region" description="Basic and acidic residues" evidence="5">
    <location>
        <begin position="194"/>
        <end position="205"/>
    </location>
</feature>
<dbReference type="PROSITE" id="PS50206">
    <property type="entry name" value="RHODANESE_3"/>
    <property type="match status" value="1"/>
</dbReference>
<dbReference type="InterPro" id="IPR029021">
    <property type="entry name" value="Prot-tyrosine_phosphatase-like"/>
</dbReference>
<dbReference type="FunFam" id="3.40.250.10:FF:000051">
    <property type="entry name" value="Protein tyrosine phosphatase (Pyp1), putative"/>
    <property type="match status" value="1"/>
</dbReference>
<feature type="compositionally biased region" description="Polar residues" evidence="5">
    <location>
        <begin position="8"/>
        <end position="25"/>
    </location>
</feature>
<evidence type="ECO:0000256" key="1">
    <source>
        <dbReference type="ARBA" id="ARBA00009649"/>
    </source>
</evidence>
<dbReference type="EC" id="3.1.3.48" evidence="3"/>
<feature type="region of interest" description="Disordered" evidence="5">
    <location>
        <begin position="1"/>
        <end position="121"/>
    </location>
</feature>
<feature type="region of interest" description="Disordered" evidence="5">
    <location>
        <begin position="1484"/>
        <end position="1536"/>
    </location>
</feature>
<dbReference type="PANTHER" id="PTHR19134:SF561">
    <property type="entry name" value="PROTEIN TYROSINE PHOSPHATASE 36E, ISOFORM A"/>
    <property type="match status" value="1"/>
</dbReference>
<proteinExistence type="inferred from homology"/>
<feature type="domain" description="Rhodanese" evidence="8">
    <location>
        <begin position="320"/>
        <end position="436"/>
    </location>
</feature>
<feature type="compositionally biased region" description="Low complexity" evidence="5">
    <location>
        <begin position="169"/>
        <end position="180"/>
    </location>
</feature>
<evidence type="ECO:0000259" key="6">
    <source>
        <dbReference type="PROSITE" id="PS50055"/>
    </source>
</evidence>
<feature type="compositionally biased region" description="Polar residues" evidence="5">
    <location>
        <begin position="443"/>
        <end position="455"/>
    </location>
</feature>
<feature type="coiled-coil region" evidence="4">
    <location>
        <begin position="1155"/>
        <end position="1207"/>
    </location>
</feature>
<dbReference type="Pfam" id="PF05794">
    <property type="entry name" value="Tcp11"/>
    <property type="match status" value="1"/>
</dbReference>
<feature type="region of interest" description="Disordered" evidence="5">
    <location>
        <begin position="836"/>
        <end position="897"/>
    </location>
</feature>
<organism evidence="9 10">
    <name type="scientific">Colletotrichum gloeosporioides</name>
    <name type="common">Anthracnose fungus</name>
    <name type="synonym">Glomerella cingulata</name>
    <dbReference type="NCBI Taxonomy" id="474922"/>
    <lineage>
        <taxon>Eukaryota</taxon>
        <taxon>Fungi</taxon>
        <taxon>Dikarya</taxon>
        <taxon>Ascomycota</taxon>
        <taxon>Pezizomycotina</taxon>
        <taxon>Sordariomycetes</taxon>
        <taxon>Hypocreomycetidae</taxon>
        <taxon>Glomerellales</taxon>
        <taxon>Glomerellaceae</taxon>
        <taxon>Colletotrichum</taxon>
        <taxon>Colletotrichum gloeosporioides species complex</taxon>
    </lineage>
</organism>
<gene>
    <name evidence="9" type="ORF">GCG54_00002920</name>
</gene>
<feature type="compositionally biased region" description="Polar residues" evidence="5">
    <location>
        <begin position="112"/>
        <end position="121"/>
    </location>
</feature>
<evidence type="ECO:0000313" key="10">
    <source>
        <dbReference type="Proteomes" id="UP000613401"/>
    </source>
</evidence>
<feature type="compositionally biased region" description="Basic and acidic residues" evidence="5">
    <location>
        <begin position="254"/>
        <end position="268"/>
    </location>
</feature>
<dbReference type="PRINTS" id="PR00700">
    <property type="entry name" value="PRTYPHPHTASE"/>
</dbReference>
<dbReference type="CDD" id="cd01446">
    <property type="entry name" value="DSP_MapKP"/>
    <property type="match status" value="1"/>
</dbReference>
<dbReference type="CDD" id="cd18533">
    <property type="entry name" value="PTP_fungal"/>
    <property type="match status" value="1"/>
</dbReference>
<feature type="compositionally biased region" description="Polar residues" evidence="5">
    <location>
        <begin position="1510"/>
        <end position="1522"/>
    </location>
</feature>
<feature type="region of interest" description="Disordered" evidence="5">
    <location>
        <begin position="678"/>
        <end position="704"/>
    </location>
</feature>
<evidence type="ECO:0000259" key="8">
    <source>
        <dbReference type="PROSITE" id="PS50206"/>
    </source>
</evidence>
<feature type="compositionally biased region" description="Low complexity" evidence="5">
    <location>
        <begin position="1056"/>
        <end position="1070"/>
    </location>
</feature>
<feature type="region of interest" description="Disordered" evidence="5">
    <location>
        <begin position="144"/>
        <end position="303"/>
    </location>
</feature>
<dbReference type="Pfam" id="PF00581">
    <property type="entry name" value="Rhodanese"/>
    <property type="match status" value="1"/>
</dbReference>
<dbReference type="GeneID" id="69010081"/>
<dbReference type="PROSITE" id="PS50056">
    <property type="entry name" value="TYR_PHOSPHATASE_2"/>
    <property type="match status" value="1"/>
</dbReference>
<feature type="region of interest" description="Disordered" evidence="5">
    <location>
        <begin position="435"/>
        <end position="459"/>
    </location>
</feature>
<dbReference type="InterPro" id="IPR008862">
    <property type="entry name" value="Tcp11"/>
</dbReference>
<dbReference type="InterPro" id="IPR050348">
    <property type="entry name" value="Protein-Tyr_Phosphatase"/>
</dbReference>
<evidence type="ECO:0000256" key="3">
    <source>
        <dbReference type="ARBA" id="ARBA00013064"/>
    </source>
</evidence>
<dbReference type="Gene3D" id="3.40.250.10">
    <property type="entry name" value="Rhodanese-like domain"/>
    <property type="match status" value="1"/>
</dbReference>
<accession>A0A8H4FUU8</accession>
<feature type="region of interest" description="Disordered" evidence="5">
    <location>
        <begin position="986"/>
        <end position="1085"/>
    </location>
</feature>
<dbReference type="Pfam" id="PF00102">
    <property type="entry name" value="Y_phosphatase"/>
    <property type="match status" value="2"/>
</dbReference>
<sequence>MLDKRSTDGTTSVHYTMKTPHSASRPSPGLRQTHSHSHSQSKLSVSAAAKSPKPTTPAASPRMPYSVGQSLPPQKLSPARPAEPRAASPNYFGLVVDQSADPRDSSVMPRDNWSSPTSSVKSFAAALPKQVPIDANPDYEAFKRQADLNRGKGFSLSSSHFPQAPPNPTTLRPRPPRWNTHASDTASDFSIPRASKERPTGRMDVEQENGPDSAYVSADSKRNSEASINPPPMMLNLNLPRFESPRPTDSPSPFERRTTLSKVDDRHPRMSISENKVDPPSPRSTAAKHPRAETLPPTMESGPSLISPAQLKGLIEAGGSDTELLLLDLRVSQQYANARIEGALNLCIPTTLLKRATFNLTKLQQTFQNSTNEERFSKWKETKNLVVYDAHSAEKRDAVSCMNMIKKFTNEGYTGGSFILRGGFKAFADEYPDLVDEGFGPQGDSTSPSTANQGGNRPGIAPVIGGVMLPMASNNPNPFFSNIRQNMDLADGVGQLDIARPSGLESPTLPRWLRDASKPNDHGKQVSNKFLNIEKEEQSRMKAAYSMFGGDQKDKKVPQLCGIEKGGKNRYKDILPFEHARVKLQGRPEGACDYVNASHIKASRSNKRYIATQGPLPATFDDFWSVIWEQDVRVIVMLTAESEGGQLKCHPYWQGRDFGLLKLKLLSEKKVSLDIDKHRNDQGSAAPSAAAAAAAAEAGRRRANTTMTGLAAAASPAPPQGETPHVIVRKFVLSHAAHPFAPMREITHLHYPSWPDFGAPAQPSHLLGLVRLANSMQSSAKPVDTMAAVRASPEPESADEPEMNSRSRPMLVHCSAGCGRTGTFCTVDSVIDMLKRQRHAKSNSRPVRKRDSDGDIKMSGQSEEVSPREKTFDFNPSSRRSSAEGRRGSPDITPLDTAWLNEDGDTMDLIQKTVEDFRQQRLSMVQSLRQYVLCYETIVDDSFLLFDDLDVTYPLRHCLSSTTATAIQQPLEPHTIEARHAVSMRRPSADLTDPSYNLEESVGSPSSDFDATDVDLSMPPNSDEEVEDGDGRIFTPPPHIAARFYRPSQTRRKDSAASSRRNSISSAHSRCSSTQTFTRLGAPQSKHVAQHLRRTSFLEDRKARLADRAAHAEKVRLRAAMAKATHRDTSVSEERAIAAQQARERNLAEIVASCAEEVKRAKAVAETMKEKRERELVKLRVQMEERLAEAERRREELKNRTAATKRVRGQSLVSRKPTETLPQVAEKETPVLSEAAAASRLQWWYRSHIRRKDVAAFSELGLTIDGVRDTSFDQVLELLAQEKVVVGTARILRICGLQEGDPGSVDEMAAVRTFLSAFLILGHPTQVLSNKDGTGEPEQVGILQPQPIPRDDLANPQLQDLVTKARDLLISFENILSRLTAANNYTPPPSLRSALPEIYATFANAFLSWKSRDSESLVQVMLMQFVELDQILQTVQESTDVAAADQYRESIKSNQIQLIVRIKKLAGQEKGKKMIADAVRKARKARAAKKPTGDMKPRVAENAPGEASATAESLVSPVSQTLTPPPTPAKGHVKPQPIEMKPGLSGLLPDNRIVVHELAINREYRIPATEFREHRTLQQIPLFAGMRYNMEQHNLDGSFEIFIIMMRYFKDNLQRLVKPGAYMHNTIGEILDVEVAERQFQMGSFSYEKFFASMASLLPKLCAPFRDEEAKDLVNNKLHQGTLVDRVEALTEFVDLMLCDYVNYIFSTAAPQLIESAPEYEKKRFGSALENGEHGLEAAEAAWRAARSKVSAELRKRDPEGINHPKSRPTDDKFYAQMLVDAFTQPAPIPKDKVPEMLLLDYKRMTRLSLASQRIVTTGAILLQCKNLLKRDVRAPWKTEATRIMTVLESDHEKIDSTVQGVMAALEGGRSMPAATKTHLKALVTKVVNASQDSIRKGIEPTEPVLRLLLARLRGHLNTRLAAGSAKEKVNAATTAQEKLAGLGLAEFAVQVREMLDEISKVGAVDKAAHGSWWNEVAAKIAAETETALGSTS</sequence>
<dbReference type="SMART" id="SM00450">
    <property type="entry name" value="RHOD"/>
    <property type="match status" value="1"/>
</dbReference>
<dbReference type="SMART" id="SM00194">
    <property type="entry name" value="PTPc"/>
    <property type="match status" value="1"/>
</dbReference>
<dbReference type="Gene3D" id="3.90.190.10">
    <property type="entry name" value="Protein tyrosine phosphatase superfamily"/>
    <property type="match status" value="1"/>
</dbReference>
<comment type="caution">
    <text evidence="9">The sequence shown here is derived from an EMBL/GenBank/DDBJ whole genome shotgun (WGS) entry which is preliminary data.</text>
</comment>
<comment type="similarity">
    <text evidence="2">Belongs to the TCP11 family.</text>
</comment>
<feature type="domain" description="Tyrosine specific protein phosphatases" evidence="7">
    <location>
        <begin position="783"/>
        <end position="850"/>
    </location>
</feature>
<keyword evidence="10" id="KW-1185">Reference proteome</keyword>
<evidence type="ECO:0000313" key="9">
    <source>
        <dbReference type="EMBL" id="KAF3811969.1"/>
    </source>
</evidence>
<dbReference type="InterPro" id="IPR016130">
    <property type="entry name" value="Tyr_Pase_AS"/>
</dbReference>
<dbReference type="SUPFAM" id="SSF52799">
    <property type="entry name" value="(Phosphotyrosine protein) phosphatases II"/>
    <property type="match status" value="1"/>
</dbReference>
<evidence type="ECO:0000256" key="2">
    <source>
        <dbReference type="ARBA" id="ARBA00010954"/>
    </source>
</evidence>
<reference evidence="9" key="1">
    <citation type="journal article" date="2020" name="Phytopathology">
        <title>Genome sequence and comparative analysis of Colletotrichum gloeosporioides isolated from Liriodendron leaves.</title>
        <authorList>
            <person name="Fu F.F."/>
            <person name="Hao Z."/>
            <person name="Wang P."/>
            <person name="Lu Y."/>
            <person name="Xue L.J."/>
            <person name="Wei G."/>
            <person name="Tian Y."/>
            <person name="Baishi H."/>
            <person name="Xu H."/>
            <person name="Shi J."/>
            <person name="Cheng T."/>
            <person name="Wang G."/>
            <person name="Yi Y."/>
            <person name="Chen J."/>
        </authorList>
    </citation>
    <scope>NUCLEOTIDE SEQUENCE</scope>
    <source>
        <strain evidence="9">Lc1</strain>
    </source>
</reference>
<protein>
    <recommendedName>
        <fullName evidence="3">protein-tyrosine-phosphatase</fullName>
        <ecNumber evidence="3">3.1.3.48</ecNumber>
    </recommendedName>
</protein>
<comment type="similarity">
    <text evidence="1">Belongs to the protein-tyrosine phosphatase family. Non-receptor class subfamily.</text>
</comment>
<dbReference type="PROSITE" id="PS50055">
    <property type="entry name" value="TYR_PHOSPHATASE_PTP"/>
    <property type="match status" value="1"/>
</dbReference>
<dbReference type="GO" id="GO:0004725">
    <property type="term" value="F:protein tyrosine phosphatase activity"/>
    <property type="evidence" value="ECO:0007669"/>
    <property type="project" value="UniProtKB-EC"/>
</dbReference>
<evidence type="ECO:0000256" key="5">
    <source>
        <dbReference type="SAM" id="MobiDB-lite"/>
    </source>
</evidence>
<keyword evidence="9" id="KW-0675">Receptor</keyword>
<dbReference type="PROSITE" id="PS00383">
    <property type="entry name" value="TYR_PHOSPHATASE_1"/>
    <property type="match status" value="1"/>
</dbReference>
<reference evidence="9" key="2">
    <citation type="submission" date="2020-03" db="EMBL/GenBank/DDBJ databases">
        <authorList>
            <person name="Fu F.-F."/>
            <person name="Chen J."/>
        </authorList>
    </citation>
    <scope>NUCLEOTIDE SEQUENCE</scope>
    <source>
        <strain evidence="9">Lc1</strain>
    </source>
</reference>
<feature type="compositionally biased region" description="Low complexity" evidence="5">
    <location>
        <begin position="77"/>
        <end position="89"/>
    </location>
</feature>
<dbReference type="InterPro" id="IPR036873">
    <property type="entry name" value="Rhodanese-like_dom_sf"/>
</dbReference>
<feature type="compositionally biased region" description="Low complexity" evidence="5">
    <location>
        <begin position="40"/>
        <end position="61"/>
    </location>
</feature>
<feature type="compositionally biased region" description="Low complexity" evidence="5">
    <location>
        <begin position="685"/>
        <end position="697"/>
    </location>
</feature>
<dbReference type="SMART" id="SM00404">
    <property type="entry name" value="PTPc_motif"/>
    <property type="match status" value="1"/>
</dbReference>
<dbReference type="SUPFAM" id="SSF52821">
    <property type="entry name" value="Rhodanese/Cell cycle control phosphatase"/>
    <property type="match status" value="1"/>
</dbReference>
<dbReference type="EMBL" id="WVTB01000004">
    <property type="protein sequence ID" value="KAF3811969.1"/>
    <property type="molecule type" value="Genomic_DNA"/>
</dbReference>
<dbReference type="InterPro" id="IPR003595">
    <property type="entry name" value="Tyr_Pase_cat"/>
</dbReference>
<feature type="compositionally biased region" description="Basic residues" evidence="5">
    <location>
        <begin position="836"/>
        <end position="848"/>
    </location>
</feature>
<dbReference type="RefSeq" id="XP_045271128.1">
    <property type="nucleotide sequence ID" value="XM_045403001.1"/>
</dbReference>
<evidence type="ECO:0000259" key="7">
    <source>
        <dbReference type="PROSITE" id="PS50056"/>
    </source>
</evidence>
<dbReference type="InterPro" id="IPR001763">
    <property type="entry name" value="Rhodanese-like_dom"/>
</dbReference>
<keyword evidence="4" id="KW-0175">Coiled coil</keyword>
<feature type="domain" description="Tyrosine-protein phosphatase" evidence="6">
    <location>
        <begin position="568"/>
        <end position="941"/>
    </location>
</feature>
<dbReference type="Proteomes" id="UP000613401">
    <property type="component" value="Unassembled WGS sequence"/>
</dbReference>
<evidence type="ECO:0000256" key="4">
    <source>
        <dbReference type="SAM" id="Coils"/>
    </source>
</evidence>
<dbReference type="InterPro" id="IPR000387">
    <property type="entry name" value="Tyr_Pase_dom"/>
</dbReference>
<name>A0A8H4FUU8_COLGL</name>
<dbReference type="InterPro" id="IPR000242">
    <property type="entry name" value="PTP_cat"/>
</dbReference>